<accession>A0AAV1EXI7</accession>
<evidence type="ECO:0000313" key="2">
    <source>
        <dbReference type="EMBL" id="CAJ1053400.1"/>
    </source>
</evidence>
<dbReference type="Proteomes" id="UP001178508">
    <property type="component" value="Chromosome 3"/>
</dbReference>
<reference evidence="2" key="1">
    <citation type="submission" date="2023-08" db="EMBL/GenBank/DDBJ databases">
        <authorList>
            <person name="Alioto T."/>
            <person name="Alioto T."/>
            <person name="Gomez Garrido J."/>
        </authorList>
    </citation>
    <scope>NUCLEOTIDE SEQUENCE</scope>
</reference>
<dbReference type="EMBL" id="OY660866">
    <property type="protein sequence ID" value="CAJ1053400.1"/>
    <property type="molecule type" value="Genomic_DNA"/>
</dbReference>
<keyword evidence="3" id="KW-1185">Reference proteome</keyword>
<evidence type="ECO:0000313" key="3">
    <source>
        <dbReference type="Proteomes" id="UP001178508"/>
    </source>
</evidence>
<dbReference type="AlphaFoldDB" id="A0AAV1EXI7"/>
<proteinExistence type="predicted"/>
<evidence type="ECO:0000256" key="1">
    <source>
        <dbReference type="SAM" id="MobiDB-lite"/>
    </source>
</evidence>
<organism evidence="2 3">
    <name type="scientific">Xyrichtys novacula</name>
    <name type="common">Pearly razorfish</name>
    <name type="synonym">Hemipteronotus novacula</name>
    <dbReference type="NCBI Taxonomy" id="13765"/>
    <lineage>
        <taxon>Eukaryota</taxon>
        <taxon>Metazoa</taxon>
        <taxon>Chordata</taxon>
        <taxon>Craniata</taxon>
        <taxon>Vertebrata</taxon>
        <taxon>Euteleostomi</taxon>
        <taxon>Actinopterygii</taxon>
        <taxon>Neopterygii</taxon>
        <taxon>Teleostei</taxon>
        <taxon>Neoteleostei</taxon>
        <taxon>Acanthomorphata</taxon>
        <taxon>Eupercaria</taxon>
        <taxon>Labriformes</taxon>
        <taxon>Labridae</taxon>
        <taxon>Xyrichtys</taxon>
    </lineage>
</organism>
<feature type="compositionally biased region" description="Basic and acidic residues" evidence="1">
    <location>
        <begin position="32"/>
        <end position="67"/>
    </location>
</feature>
<feature type="region of interest" description="Disordered" evidence="1">
    <location>
        <begin position="32"/>
        <end position="69"/>
    </location>
</feature>
<gene>
    <name evidence="2" type="ORF">XNOV1_A011170</name>
</gene>
<protein>
    <submittedName>
        <fullName evidence="2">Uncharacterized protein</fullName>
    </submittedName>
</protein>
<name>A0AAV1EXI7_XYRNO</name>
<sequence>MAEPPSPNHKQDECTDRACSSEIHFAKDMARRKAILRERGSSPKLDKGSKGDSDRARNTSCKSHDGTMGDCDGLICLATFKNWPIRGCAPNVLPSMGYDEQIWRPHSPLKWTQSALSLTGIAKTRGPLCPTKDWAPASLSTPLAKPLPSASIKHSGRGNPSCL</sequence>